<accession>A0A165CFL5</accession>
<dbReference type="AlphaFoldDB" id="A0A165CFL5"/>
<evidence type="ECO:0000313" key="3">
    <source>
        <dbReference type="Proteomes" id="UP000076842"/>
    </source>
</evidence>
<keyword evidence="3" id="KW-1185">Reference proteome</keyword>
<evidence type="ECO:0000256" key="1">
    <source>
        <dbReference type="SAM" id="MobiDB-lite"/>
    </source>
</evidence>
<feature type="region of interest" description="Disordered" evidence="1">
    <location>
        <begin position="110"/>
        <end position="133"/>
    </location>
</feature>
<dbReference type="EMBL" id="KV424150">
    <property type="protein sequence ID" value="KZT50711.1"/>
    <property type="molecule type" value="Genomic_DNA"/>
</dbReference>
<proteinExistence type="predicted"/>
<gene>
    <name evidence="2" type="ORF">CALCODRAFT_488499</name>
</gene>
<name>A0A165CFL5_9BASI</name>
<dbReference type="Proteomes" id="UP000076842">
    <property type="component" value="Unassembled WGS sequence"/>
</dbReference>
<dbReference type="InParanoid" id="A0A165CFL5"/>
<reference evidence="2 3" key="1">
    <citation type="journal article" date="2016" name="Mol. Biol. Evol.">
        <title>Comparative Genomics of Early-Diverging Mushroom-Forming Fungi Provides Insights into the Origins of Lignocellulose Decay Capabilities.</title>
        <authorList>
            <person name="Nagy L.G."/>
            <person name="Riley R."/>
            <person name="Tritt A."/>
            <person name="Adam C."/>
            <person name="Daum C."/>
            <person name="Floudas D."/>
            <person name="Sun H."/>
            <person name="Yadav J.S."/>
            <person name="Pangilinan J."/>
            <person name="Larsson K.H."/>
            <person name="Matsuura K."/>
            <person name="Barry K."/>
            <person name="Labutti K."/>
            <person name="Kuo R."/>
            <person name="Ohm R.A."/>
            <person name="Bhattacharya S.S."/>
            <person name="Shirouzu T."/>
            <person name="Yoshinaga Y."/>
            <person name="Martin F.M."/>
            <person name="Grigoriev I.V."/>
            <person name="Hibbett D.S."/>
        </authorList>
    </citation>
    <scope>NUCLEOTIDE SEQUENCE [LARGE SCALE GENOMIC DNA]</scope>
    <source>
        <strain evidence="2 3">HHB12733</strain>
    </source>
</reference>
<organism evidence="2 3">
    <name type="scientific">Calocera cornea HHB12733</name>
    <dbReference type="NCBI Taxonomy" id="1353952"/>
    <lineage>
        <taxon>Eukaryota</taxon>
        <taxon>Fungi</taxon>
        <taxon>Dikarya</taxon>
        <taxon>Basidiomycota</taxon>
        <taxon>Agaricomycotina</taxon>
        <taxon>Dacrymycetes</taxon>
        <taxon>Dacrymycetales</taxon>
        <taxon>Dacrymycetaceae</taxon>
        <taxon>Calocera</taxon>
    </lineage>
</organism>
<evidence type="ECO:0000313" key="2">
    <source>
        <dbReference type="EMBL" id="KZT50711.1"/>
    </source>
</evidence>
<feature type="region of interest" description="Disordered" evidence="1">
    <location>
        <begin position="175"/>
        <end position="210"/>
    </location>
</feature>
<protein>
    <submittedName>
        <fullName evidence="2">Uncharacterized protein</fullName>
    </submittedName>
</protein>
<sequence>MVQTTTSVAVCASAALRDNPEEGVLLNLHIVPGSPESLRAERASDVAVPGAMVTELVSFPSTQVYMADSVNTTSAVATSAAMPTSASTSYSTRSDGAANANMISDIVGGEPATGEASTEPNFAHPGYQGGGDGEAWRVTEYESLMCTIDDTSENVPVDAPPAYAACVLPVYSEVEPGEHQRPKKKKRRPQQVGVTPSPGPGPGPAAVASTSAVSPAYPSALPDSLHLVDLINLQPSKCVNDGANARLIQLIRQTTRQPSNKRLSIIPTSPCL</sequence>